<keyword evidence="1" id="KW-0240">DNA-directed RNA polymerase</keyword>
<proteinExistence type="predicted"/>
<evidence type="ECO:0000313" key="1">
    <source>
        <dbReference type="EMBL" id="QYN80006.1"/>
    </source>
</evidence>
<dbReference type="EMBL" id="MZ348422">
    <property type="protein sequence ID" value="QYN80006.1"/>
    <property type="molecule type" value="Genomic_DNA"/>
</dbReference>
<organism evidence="1 2">
    <name type="scientific">Kosakonia phage Kc263</name>
    <dbReference type="NCBI Taxonomy" id="2863194"/>
    <lineage>
        <taxon>Viruses</taxon>
        <taxon>Duplodnaviria</taxon>
        <taxon>Heunggongvirae</taxon>
        <taxon>Uroviricota</taxon>
        <taxon>Caudoviricetes</taxon>
        <taxon>Chimalliviridae</taxon>
        <taxon>Branisovskavirus</taxon>
        <taxon>Branisovskavirus Kc263</taxon>
    </lineage>
</organism>
<evidence type="ECO:0000313" key="2">
    <source>
        <dbReference type="Proteomes" id="UP000828443"/>
    </source>
</evidence>
<sequence>MHKLDYLFLAFKNRAYVRKTFLMSIFSLVHDTPNNRKLLESVPYAAIRDNEKKEIYFIDENKNKVVIEGYENFNAPLFNKNEKITVDMQAHDFITEKQETTVGIFLVNIVVLFESFGKRTNYVNGKIAGGTIQGLIDSLMADNPTPTTPLPEGKASVDECLNVTKQLDYLEGLNQVFVKASSLDVLTVHPDVIALRDKLLKELEEQGKLEDPTAVAVAIDQVIALDAKIQYAGPSKDFFINGKFIDNARKKMFIIFDMVPDFNTGKYQLLRKSLDEGWDPDHYPEYINTAISASFDRGNATGEGGAEVKVAILLTNRILIGGEDCGTVRTEPVRLNKFNFKGWIGGYHLVDGTATKLTKADESLIGQTVQMRVPQYCTQDEGNLCRTCCGEKLGAIKTRVSAEAVYIFTQFMLTRMKAMHVSQLKTITMSLEQIVR</sequence>
<keyword evidence="1" id="KW-0804">Transcription</keyword>
<keyword evidence="2" id="KW-1185">Reference proteome</keyword>
<dbReference type="GeneID" id="77953183"/>
<protein>
    <submittedName>
        <fullName evidence="1">DNA-directed RNA polymerase subunit beta</fullName>
    </submittedName>
</protein>
<name>A0AAE7WF95_9CAUD</name>
<dbReference type="KEGG" id="vg:77953183"/>
<reference evidence="1" key="1">
    <citation type="journal article" date="2021" name="Viruses">
        <title>Novel Viruses That Lyse Plant and Human Strains of Kosakonia cowanii.</title>
        <authorList>
            <person name="Petrzik K."/>
            <person name="Brazdova S."/>
            <person name="Krawczyk K."/>
        </authorList>
    </citation>
    <scope>NUCLEOTIDE SEQUENCE</scope>
</reference>
<dbReference type="Proteomes" id="UP000828443">
    <property type="component" value="Segment"/>
</dbReference>
<dbReference type="RefSeq" id="YP_010676818.1">
    <property type="nucleotide sequence ID" value="NC_071015.1"/>
</dbReference>
<dbReference type="GO" id="GO:0000428">
    <property type="term" value="C:DNA-directed RNA polymerase complex"/>
    <property type="evidence" value="ECO:0007669"/>
    <property type="project" value="UniProtKB-KW"/>
</dbReference>
<accession>A0AAE7WF95</accession>